<evidence type="ECO:0000313" key="6">
    <source>
        <dbReference type="EMBL" id="GEN84077.1"/>
    </source>
</evidence>
<evidence type="ECO:0000256" key="3">
    <source>
        <dbReference type="ARBA" id="ARBA00022741"/>
    </source>
</evidence>
<keyword evidence="4" id="KW-0067">ATP-binding</keyword>
<name>A0A511Z9D7_9BACL</name>
<keyword evidence="2" id="KW-0813">Transport</keyword>
<dbReference type="InterPro" id="IPR017871">
    <property type="entry name" value="ABC_transporter-like_CS"/>
</dbReference>
<dbReference type="Pfam" id="PF00005">
    <property type="entry name" value="ABC_tran"/>
    <property type="match status" value="1"/>
</dbReference>
<dbReference type="SMART" id="SM00382">
    <property type="entry name" value="AAA"/>
    <property type="match status" value="1"/>
</dbReference>
<comment type="similarity">
    <text evidence="1">Belongs to the ABC transporter superfamily.</text>
</comment>
<keyword evidence="3" id="KW-0547">Nucleotide-binding</keyword>
<organism evidence="6 7">
    <name type="scientific">Sporosarcina luteola</name>
    <dbReference type="NCBI Taxonomy" id="582850"/>
    <lineage>
        <taxon>Bacteria</taxon>
        <taxon>Bacillati</taxon>
        <taxon>Bacillota</taxon>
        <taxon>Bacilli</taxon>
        <taxon>Bacillales</taxon>
        <taxon>Caryophanaceae</taxon>
        <taxon>Sporosarcina</taxon>
    </lineage>
</organism>
<evidence type="ECO:0000259" key="5">
    <source>
        <dbReference type="PROSITE" id="PS50893"/>
    </source>
</evidence>
<dbReference type="OrthoDB" id="9804819at2"/>
<dbReference type="PROSITE" id="PS50893">
    <property type="entry name" value="ABC_TRANSPORTER_2"/>
    <property type="match status" value="1"/>
</dbReference>
<protein>
    <recommendedName>
        <fullName evidence="5">ABC transporter domain-containing protein</fullName>
    </recommendedName>
</protein>
<dbReference type="PROSITE" id="PS00211">
    <property type="entry name" value="ABC_TRANSPORTER_1"/>
    <property type="match status" value="1"/>
</dbReference>
<dbReference type="PANTHER" id="PTHR42711">
    <property type="entry name" value="ABC TRANSPORTER ATP-BINDING PROTEIN"/>
    <property type="match status" value="1"/>
</dbReference>
<accession>A0A511Z9D7</accession>
<reference evidence="6 7" key="1">
    <citation type="submission" date="2019-07" db="EMBL/GenBank/DDBJ databases">
        <title>Whole genome shotgun sequence of Sporosarcina luteola NBRC 105378.</title>
        <authorList>
            <person name="Hosoyama A."/>
            <person name="Uohara A."/>
            <person name="Ohji S."/>
            <person name="Ichikawa N."/>
        </authorList>
    </citation>
    <scope>NUCLEOTIDE SEQUENCE [LARGE SCALE GENOMIC DNA]</scope>
    <source>
        <strain evidence="6 7">NBRC 105378</strain>
    </source>
</reference>
<dbReference type="PANTHER" id="PTHR42711:SF5">
    <property type="entry name" value="ABC TRANSPORTER ATP-BINDING PROTEIN NATA"/>
    <property type="match status" value="1"/>
</dbReference>
<gene>
    <name evidence="6" type="ORF">SLU01_23890</name>
</gene>
<evidence type="ECO:0000256" key="4">
    <source>
        <dbReference type="ARBA" id="ARBA00022840"/>
    </source>
</evidence>
<proteinExistence type="inferred from homology"/>
<dbReference type="AlphaFoldDB" id="A0A511Z9D7"/>
<dbReference type="CDD" id="cd03230">
    <property type="entry name" value="ABC_DR_subfamily_A"/>
    <property type="match status" value="1"/>
</dbReference>
<dbReference type="GO" id="GO:0016887">
    <property type="term" value="F:ATP hydrolysis activity"/>
    <property type="evidence" value="ECO:0007669"/>
    <property type="project" value="InterPro"/>
</dbReference>
<dbReference type="GO" id="GO:0005524">
    <property type="term" value="F:ATP binding"/>
    <property type="evidence" value="ECO:0007669"/>
    <property type="project" value="UniProtKB-KW"/>
</dbReference>
<evidence type="ECO:0000313" key="7">
    <source>
        <dbReference type="Proteomes" id="UP000321901"/>
    </source>
</evidence>
<comment type="caution">
    <text evidence="6">The sequence shown here is derived from an EMBL/GenBank/DDBJ whole genome shotgun (WGS) entry which is preliminary data.</text>
</comment>
<keyword evidence="7" id="KW-1185">Reference proteome</keyword>
<dbReference type="InterPro" id="IPR003593">
    <property type="entry name" value="AAA+_ATPase"/>
</dbReference>
<dbReference type="InterPro" id="IPR003439">
    <property type="entry name" value="ABC_transporter-like_ATP-bd"/>
</dbReference>
<dbReference type="EMBL" id="BJYL01000032">
    <property type="protein sequence ID" value="GEN84077.1"/>
    <property type="molecule type" value="Genomic_DNA"/>
</dbReference>
<evidence type="ECO:0000256" key="1">
    <source>
        <dbReference type="ARBA" id="ARBA00005417"/>
    </source>
</evidence>
<dbReference type="Gene3D" id="3.40.50.300">
    <property type="entry name" value="P-loop containing nucleotide triphosphate hydrolases"/>
    <property type="match status" value="1"/>
</dbReference>
<dbReference type="SUPFAM" id="SSF52540">
    <property type="entry name" value="P-loop containing nucleoside triphosphate hydrolases"/>
    <property type="match status" value="1"/>
</dbReference>
<evidence type="ECO:0000256" key="2">
    <source>
        <dbReference type="ARBA" id="ARBA00022448"/>
    </source>
</evidence>
<dbReference type="InterPro" id="IPR027417">
    <property type="entry name" value="P-loop_NTPase"/>
</dbReference>
<sequence length="224" mass="25447">MLEVNGVQKRYKRKNVLQDVSFQLKSGEIAGLVGENGAGKSTLLQIVATVMQPSAGELLLDGDQYKDSYKQLRRKIGYVPQEIAVWEEYTVEENMLFFEKLSWERKSAEECRQLCLDMQLTHWKEKVHSLSGGMKRKLNLAISLLNDPVLLLLDEPTVGIDLKSKMEISAYLRKLAKMAGKTILYTSHDMDEITNLCDRVYSIGEDPFYPDLLEGRGVEVVKLS</sequence>
<dbReference type="InterPro" id="IPR050763">
    <property type="entry name" value="ABC_transporter_ATP-binding"/>
</dbReference>
<dbReference type="Proteomes" id="UP000321901">
    <property type="component" value="Unassembled WGS sequence"/>
</dbReference>
<feature type="domain" description="ABC transporter" evidence="5">
    <location>
        <begin position="2"/>
        <end position="223"/>
    </location>
</feature>